<name>A0A9N9SXS1_DIABA</name>
<gene>
    <name evidence="1" type="ORF">DIABBA_LOCUS7773</name>
</gene>
<dbReference type="OrthoDB" id="6766511at2759"/>
<proteinExistence type="predicted"/>
<dbReference type="Proteomes" id="UP001153709">
    <property type="component" value="Chromosome 5"/>
</dbReference>
<keyword evidence="2" id="KW-1185">Reference proteome</keyword>
<dbReference type="PANTHER" id="PTHR47027">
    <property type="entry name" value="REVERSE TRANSCRIPTASE DOMAIN-CONTAINING PROTEIN"/>
    <property type="match status" value="1"/>
</dbReference>
<dbReference type="PANTHER" id="PTHR47027:SF8">
    <property type="entry name" value="RIBONUCLEASE H"/>
    <property type="match status" value="1"/>
</dbReference>
<protein>
    <recommendedName>
        <fullName evidence="3">Endonuclease-reverse transcriptase</fullName>
    </recommendedName>
</protein>
<reference evidence="1" key="1">
    <citation type="submission" date="2022-01" db="EMBL/GenBank/DDBJ databases">
        <authorList>
            <person name="King R."/>
        </authorList>
    </citation>
    <scope>NUCLEOTIDE SEQUENCE</scope>
</reference>
<feature type="non-terminal residue" evidence="1">
    <location>
        <position position="165"/>
    </location>
</feature>
<sequence>MLITKRPQKIHDLLTINVNVIEQVEKYQYLGTLINETNDHTVEINRRMEIVRSAFIRTKPLLTCKNLNLEIRLRTIRCYIFLILFYGAETWILKKCNLKRIEAFELWLYCRVIKILWTDKITNKEVQERFGKETEQITTIQTRKLEYLGHVMRGPKYEILRLVIQ</sequence>
<accession>A0A9N9SXS1</accession>
<dbReference type="AlphaFoldDB" id="A0A9N9SXS1"/>
<organism evidence="1 2">
    <name type="scientific">Diabrotica balteata</name>
    <name type="common">Banded cucumber beetle</name>
    <dbReference type="NCBI Taxonomy" id="107213"/>
    <lineage>
        <taxon>Eukaryota</taxon>
        <taxon>Metazoa</taxon>
        <taxon>Ecdysozoa</taxon>
        <taxon>Arthropoda</taxon>
        <taxon>Hexapoda</taxon>
        <taxon>Insecta</taxon>
        <taxon>Pterygota</taxon>
        <taxon>Neoptera</taxon>
        <taxon>Endopterygota</taxon>
        <taxon>Coleoptera</taxon>
        <taxon>Polyphaga</taxon>
        <taxon>Cucujiformia</taxon>
        <taxon>Chrysomeloidea</taxon>
        <taxon>Chrysomelidae</taxon>
        <taxon>Galerucinae</taxon>
        <taxon>Diabroticina</taxon>
        <taxon>Diabroticites</taxon>
        <taxon>Diabrotica</taxon>
    </lineage>
</organism>
<evidence type="ECO:0000313" key="1">
    <source>
        <dbReference type="EMBL" id="CAG9834475.1"/>
    </source>
</evidence>
<evidence type="ECO:0000313" key="2">
    <source>
        <dbReference type="Proteomes" id="UP001153709"/>
    </source>
</evidence>
<dbReference type="EMBL" id="OU898280">
    <property type="protein sequence ID" value="CAG9834475.1"/>
    <property type="molecule type" value="Genomic_DNA"/>
</dbReference>
<evidence type="ECO:0008006" key="3">
    <source>
        <dbReference type="Google" id="ProtNLM"/>
    </source>
</evidence>